<organism evidence="2 3">
    <name type="scientific">Caldithrix abyssi DSM 13497</name>
    <dbReference type="NCBI Taxonomy" id="880073"/>
    <lineage>
        <taxon>Bacteria</taxon>
        <taxon>Pseudomonadati</taxon>
        <taxon>Calditrichota</taxon>
        <taxon>Calditrichia</taxon>
        <taxon>Calditrichales</taxon>
        <taxon>Calditrichaceae</taxon>
        <taxon>Caldithrix</taxon>
    </lineage>
</organism>
<dbReference type="Gene3D" id="2.60.40.10">
    <property type="entry name" value="Immunoglobulins"/>
    <property type="match status" value="1"/>
</dbReference>
<evidence type="ECO:0000256" key="1">
    <source>
        <dbReference type="SAM" id="SignalP"/>
    </source>
</evidence>
<dbReference type="PROSITE" id="PS51257">
    <property type="entry name" value="PROKAR_LIPOPROTEIN"/>
    <property type="match status" value="1"/>
</dbReference>
<evidence type="ECO:0000313" key="3">
    <source>
        <dbReference type="Proteomes" id="UP000004671"/>
    </source>
</evidence>
<dbReference type="PaxDb" id="880073-Calab_3628"/>
<dbReference type="HOGENOM" id="CLU_547333_0_0_0"/>
<dbReference type="OrthoDB" id="9764700at2"/>
<keyword evidence="1" id="KW-0732">Signal</keyword>
<dbReference type="InParanoid" id="H1XYF9"/>
<feature type="signal peptide" evidence="1">
    <location>
        <begin position="1"/>
        <end position="21"/>
    </location>
</feature>
<reference evidence="2 3" key="1">
    <citation type="submission" date="2011-09" db="EMBL/GenBank/DDBJ databases">
        <title>The permanent draft genome of Caldithrix abyssi DSM 13497.</title>
        <authorList>
            <consortium name="US DOE Joint Genome Institute (JGI-PGF)"/>
            <person name="Lucas S."/>
            <person name="Han J."/>
            <person name="Lapidus A."/>
            <person name="Bruce D."/>
            <person name="Goodwin L."/>
            <person name="Pitluck S."/>
            <person name="Peters L."/>
            <person name="Kyrpides N."/>
            <person name="Mavromatis K."/>
            <person name="Ivanova N."/>
            <person name="Mikhailova N."/>
            <person name="Chertkov O."/>
            <person name="Detter J.C."/>
            <person name="Tapia R."/>
            <person name="Han C."/>
            <person name="Land M."/>
            <person name="Hauser L."/>
            <person name="Markowitz V."/>
            <person name="Cheng J.-F."/>
            <person name="Hugenholtz P."/>
            <person name="Woyke T."/>
            <person name="Wu D."/>
            <person name="Spring S."/>
            <person name="Brambilla E."/>
            <person name="Klenk H.-P."/>
            <person name="Eisen J.A."/>
        </authorList>
    </citation>
    <scope>NUCLEOTIDE SEQUENCE [LARGE SCALE GENOMIC DNA]</scope>
    <source>
        <strain evidence="2 3">DSM 13497</strain>
    </source>
</reference>
<sequence length="467" mass="50112" precursor="true">MQKFVVILFALLLAVSCTTSTQDNMATLQGNVFYLDKNNVVQPIEGVLVVAKDYFVQTKTDAAGAYTLAVESAKDTFVVELQFSKVGFSMETMSIKAKTGATITVPDIVLQQIGSDTLLTPTDTLRNSGPARHITVLNQTTDHIYIKSSGLNESAVLNFTVTDANGIRVDAEHRVLVRFYILNGPGGGEYVFPDTMTTREGYVYTVLNSGTMAGAVQIVAEAQVDGETIHSKPIRVAIHGGLPDENHFSVVPSIANIAGRVHFGIIDQITAYVGDKFSNPVAPGTVVYFKSDYCIIEGSAVTNEMGEATVRLISAAPLPPEPLVNPFATITAYTYSDTLGQKSIEASTKVLLTDAAAPIEVEPTSFTYTDLNQPIQFNYKVHDVWGLPLVAQTSIKVQATAGTLYGDVDVELRDSQTAGPGITEFSFTWAPGDSLADPQVYINIIVDSPPEGNGYTSTSIIGNKTSQ</sequence>
<evidence type="ECO:0000313" key="2">
    <source>
        <dbReference type="EMBL" id="EHO43226.1"/>
    </source>
</evidence>
<dbReference type="STRING" id="880073.Cabys_2572"/>
<dbReference type="eggNOG" id="COG2831">
    <property type="taxonomic scope" value="Bacteria"/>
</dbReference>
<name>H1XYF9_CALAY</name>
<gene>
    <name evidence="2" type="ORF">Calab_3628</name>
</gene>
<dbReference type="InterPro" id="IPR013783">
    <property type="entry name" value="Ig-like_fold"/>
</dbReference>
<dbReference type="EMBL" id="CM001402">
    <property type="protein sequence ID" value="EHO43226.1"/>
    <property type="molecule type" value="Genomic_DNA"/>
</dbReference>
<dbReference type="RefSeq" id="WP_006930775.1">
    <property type="nucleotide sequence ID" value="NZ_CM001402.1"/>
</dbReference>
<evidence type="ECO:0008006" key="4">
    <source>
        <dbReference type="Google" id="ProtNLM"/>
    </source>
</evidence>
<proteinExistence type="predicted"/>
<protein>
    <recommendedName>
        <fullName evidence="4">Carboxypeptidase regulatory-like domain-containing protein</fullName>
    </recommendedName>
</protein>
<dbReference type="AlphaFoldDB" id="H1XYF9"/>
<feature type="chain" id="PRO_5003558646" description="Carboxypeptidase regulatory-like domain-containing protein" evidence="1">
    <location>
        <begin position="22"/>
        <end position="467"/>
    </location>
</feature>
<dbReference type="Proteomes" id="UP000004671">
    <property type="component" value="Chromosome"/>
</dbReference>
<keyword evidence="3" id="KW-1185">Reference proteome</keyword>
<accession>H1XYF9</accession>